<dbReference type="PIRSF" id="PIRSF018005">
    <property type="entry name" value="UCP018005"/>
    <property type="match status" value="1"/>
</dbReference>
<dbReference type="NCBIfam" id="TIGR03438">
    <property type="entry name" value="egtD_ergothio"/>
    <property type="match status" value="1"/>
</dbReference>
<dbReference type="EC" id="2.1.1.44" evidence="4"/>
<evidence type="ECO:0000256" key="1">
    <source>
        <dbReference type="ARBA" id="ARBA00022603"/>
    </source>
</evidence>
<dbReference type="SUPFAM" id="SSF53335">
    <property type="entry name" value="S-adenosyl-L-methionine-dependent methyltransferases"/>
    <property type="match status" value="1"/>
</dbReference>
<evidence type="ECO:0000259" key="3">
    <source>
        <dbReference type="Pfam" id="PF10017"/>
    </source>
</evidence>
<evidence type="ECO:0000313" key="4">
    <source>
        <dbReference type="EMBL" id="MFD2832523.1"/>
    </source>
</evidence>
<protein>
    <submittedName>
        <fullName evidence="4">L-histidine N(Alpha)-methyltransferase</fullName>
        <ecNumber evidence="4">2.1.1.44</ecNumber>
    </submittedName>
</protein>
<evidence type="ECO:0000313" key="5">
    <source>
        <dbReference type="Proteomes" id="UP001597438"/>
    </source>
</evidence>
<dbReference type="GO" id="GO:0052706">
    <property type="term" value="F:L-histidine N(alpha)-methyltransferase activity"/>
    <property type="evidence" value="ECO:0007669"/>
    <property type="project" value="UniProtKB-EC"/>
</dbReference>
<keyword evidence="5" id="KW-1185">Reference proteome</keyword>
<dbReference type="GO" id="GO:0032259">
    <property type="term" value="P:methylation"/>
    <property type="evidence" value="ECO:0007669"/>
    <property type="project" value="UniProtKB-KW"/>
</dbReference>
<dbReference type="EMBL" id="JBHUOJ010000008">
    <property type="protein sequence ID" value="MFD2832523.1"/>
    <property type="molecule type" value="Genomic_DNA"/>
</dbReference>
<dbReference type="InterPro" id="IPR035094">
    <property type="entry name" value="EgtD"/>
</dbReference>
<name>A0ABW5X2Y4_9FLAO</name>
<keyword evidence="2 4" id="KW-0808">Transferase</keyword>
<dbReference type="PANTHER" id="PTHR43397:SF1">
    <property type="entry name" value="ERGOTHIONEINE BIOSYNTHESIS PROTEIN 1"/>
    <property type="match status" value="1"/>
</dbReference>
<dbReference type="Pfam" id="PF10017">
    <property type="entry name" value="Methyltransf_33"/>
    <property type="match status" value="1"/>
</dbReference>
<sequence length="326" mass="37660">MNNEIKEVEPLAQPISVFESDVTEGLTASPKFLKSKYFYDKTGDKLFQQIMELREYYLTNCELEILNSHKEHIAAYFKGSQEPFQLVDLGAGNAYKTKILLQHFIKKNVNFEYVPVDISENAIEKLTFDLKKHFPKIQISGYSKEYLDALRLIKNETPKLILFLGASIGNFSRTEAEDFFKQISRQMNAEDLLCIGFDLKKDTQIILDAYNDARGITKKFNLNLLTKINREFNADFKTDTFEHVPSYDPHSGEARSALRSKFNQKIAIQKLGVVIELKEGELIHTEISKKYALSEIKSLAENSGFQIVENLFDKHHYFTNSVWRKN</sequence>
<proteinExistence type="predicted"/>
<evidence type="ECO:0000256" key="2">
    <source>
        <dbReference type="ARBA" id="ARBA00022679"/>
    </source>
</evidence>
<dbReference type="InterPro" id="IPR051128">
    <property type="entry name" value="EgtD_Methyltrsf_superfamily"/>
</dbReference>
<organism evidence="4 5">
    <name type="scientific">Christiangramia antarctica</name>
    <dbReference type="NCBI Taxonomy" id="2058158"/>
    <lineage>
        <taxon>Bacteria</taxon>
        <taxon>Pseudomonadati</taxon>
        <taxon>Bacteroidota</taxon>
        <taxon>Flavobacteriia</taxon>
        <taxon>Flavobacteriales</taxon>
        <taxon>Flavobacteriaceae</taxon>
        <taxon>Christiangramia</taxon>
    </lineage>
</organism>
<reference evidence="5" key="1">
    <citation type="journal article" date="2019" name="Int. J. Syst. Evol. Microbiol.">
        <title>The Global Catalogue of Microorganisms (GCM) 10K type strain sequencing project: providing services to taxonomists for standard genome sequencing and annotation.</title>
        <authorList>
            <consortium name="The Broad Institute Genomics Platform"/>
            <consortium name="The Broad Institute Genome Sequencing Center for Infectious Disease"/>
            <person name="Wu L."/>
            <person name="Ma J."/>
        </authorList>
    </citation>
    <scope>NUCLEOTIDE SEQUENCE [LARGE SCALE GENOMIC DNA]</scope>
    <source>
        <strain evidence="5">KCTC 52925</strain>
    </source>
</reference>
<dbReference type="InterPro" id="IPR029063">
    <property type="entry name" value="SAM-dependent_MTases_sf"/>
</dbReference>
<keyword evidence="1 4" id="KW-0489">Methyltransferase</keyword>
<dbReference type="RefSeq" id="WP_251742901.1">
    <property type="nucleotide sequence ID" value="NZ_JBHUOJ010000008.1"/>
</dbReference>
<dbReference type="PANTHER" id="PTHR43397">
    <property type="entry name" value="ERGOTHIONEINE BIOSYNTHESIS PROTEIN 1"/>
    <property type="match status" value="1"/>
</dbReference>
<accession>A0ABW5X2Y4</accession>
<dbReference type="InterPro" id="IPR017804">
    <property type="entry name" value="MeTrfase_EgtD-like"/>
</dbReference>
<gene>
    <name evidence="4" type="primary">egtD</name>
    <name evidence="4" type="ORF">ACFSYS_04435</name>
</gene>
<feature type="domain" description="Histidine-specific methyltransferase SAM-dependent" evidence="3">
    <location>
        <begin position="18"/>
        <end position="324"/>
    </location>
</feature>
<comment type="caution">
    <text evidence="4">The sequence shown here is derived from an EMBL/GenBank/DDBJ whole genome shotgun (WGS) entry which is preliminary data.</text>
</comment>
<dbReference type="Gene3D" id="3.40.50.150">
    <property type="entry name" value="Vaccinia Virus protein VP39"/>
    <property type="match status" value="1"/>
</dbReference>
<dbReference type="InterPro" id="IPR019257">
    <property type="entry name" value="MeTrfase_dom"/>
</dbReference>
<dbReference type="Proteomes" id="UP001597438">
    <property type="component" value="Unassembled WGS sequence"/>
</dbReference>